<comment type="caution">
    <text evidence="1">The sequence shown here is derived from an EMBL/GenBank/DDBJ whole genome shotgun (WGS) entry which is preliminary data.</text>
</comment>
<dbReference type="EMBL" id="JAVDQF010000001">
    <property type="protein sequence ID" value="MDR6269639.1"/>
    <property type="molecule type" value="Genomic_DNA"/>
</dbReference>
<gene>
    <name evidence="1" type="ORF">JOE69_001877</name>
</gene>
<organism evidence="1 2">
    <name type="scientific">Arthrobacter russicus</name>
    <dbReference type="NCBI Taxonomy" id="172040"/>
    <lineage>
        <taxon>Bacteria</taxon>
        <taxon>Bacillati</taxon>
        <taxon>Actinomycetota</taxon>
        <taxon>Actinomycetes</taxon>
        <taxon>Micrococcales</taxon>
        <taxon>Micrococcaceae</taxon>
        <taxon>Arthrobacter</taxon>
    </lineage>
</organism>
<dbReference type="Proteomes" id="UP001185069">
    <property type="component" value="Unassembled WGS sequence"/>
</dbReference>
<protein>
    <submittedName>
        <fullName evidence="1">Uncharacterized protein</fullName>
    </submittedName>
</protein>
<sequence>MDFDHEAVDAGDMVGFHDLRRRIDKIVEWPVVSGGIGQSHERGNRVAEGFRIDGGGKSR</sequence>
<proteinExistence type="predicted"/>
<evidence type="ECO:0000313" key="2">
    <source>
        <dbReference type="Proteomes" id="UP001185069"/>
    </source>
</evidence>
<accession>A0ABU1JBW0</accession>
<keyword evidence="2" id="KW-1185">Reference proteome</keyword>
<name>A0ABU1JBW0_9MICC</name>
<evidence type="ECO:0000313" key="1">
    <source>
        <dbReference type="EMBL" id="MDR6269639.1"/>
    </source>
</evidence>
<reference evidence="1 2" key="1">
    <citation type="submission" date="2023-07" db="EMBL/GenBank/DDBJ databases">
        <title>Sequencing the genomes of 1000 actinobacteria strains.</title>
        <authorList>
            <person name="Klenk H.-P."/>
        </authorList>
    </citation>
    <scope>NUCLEOTIDE SEQUENCE [LARGE SCALE GENOMIC DNA]</scope>
    <source>
        <strain evidence="1 2">DSM 14555</strain>
    </source>
</reference>